<accession>A0ABN6EIN3</accession>
<gene>
    <name evidence="1" type="ORF">prwr041_10810</name>
</gene>
<dbReference type="EMBL" id="AP024484">
    <property type="protein sequence ID" value="BCS85188.1"/>
    <property type="molecule type" value="Genomic_DNA"/>
</dbReference>
<proteinExistence type="predicted"/>
<organism evidence="1 2">
    <name type="scientific">Prevotella herbatica</name>
    <dbReference type="NCBI Taxonomy" id="2801997"/>
    <lineage>
        <taxon>Bacteria</taxon>
        <taxon>Pseudomonadati</taxon>
        <taxon>Bacteroidota</taxon>
        <taxon>Bacteroidia</taxon>
        <taxon>Bacteroidales</taxon>
        <taxon>Prevotellaceae</taxon>
        <taxon>Prevotella</taxon>
    </lineage>
</organism>
<name>A0ABN6EIN3_9BACT</name>
<reference evidence="1 2" key="1">
    <citation type="journal article" date="2022" name="Int. J. Syst. Evol. Microbiol.">
        <title>Prevotella herbatica sp. nov., a plant polysaccharide-decomposing anaerobic bacterium isolated from a methanogenic reactor.</title>
        <authorList>
            <person name="Uek A."/>
            <person name="Tonouchi A."/>
            <person name="Kaku N."/>
            <person name="Ueki K."/>
        </authorList>
    </citation>
    <scope>NUCLEOTIDE SEQUENCE [LARGE SCALE GENOMIC DNA]</scope>
    <source>
        <strain evidence="1 2">WR041</strain>
    </source>
</reference>
<evidence type="ECO:0000313" key="1">
    <source>
        <dbReference type="EMBL" id="BCS85188.1"/>
    </source>
</evidence>
<keyword evidence="2" id="KW-1185">Reference proteome</keyword>
<dbReference type="Proteomes" id="UP001319045">
    <property type="component" value="Chromosome"/>
</dbReference>
<sequence>MTPYSGVFCTISLITENGAQYYSFTNSSGLTEKTILTDLDKQRTHILGFNNGLIVGYGKLSDPLTFYAYDLECPNCFDPDAIPVRSKKLSISASGIATCNVCKRQYDLNNGGIITSGDKGNKLTRYHASTTGAYGTLSVYN</sequence>
<evidence type="ECO:0000313" key="2">
    <source>
        <dbReference type="Proteomes" id="UP001319045"/>
    </source>
</evidence>
<protein>
    <submittedName>
        <fullName evidence="1">Uncharacterized protein</fullName>
    </submittedName>
</protein>